<dbReference type="KEGG" id="arac:E0W69_004095"/>
<feature type="transmembrane region" description="Helical" evidence="1">
    <location>
        <begin position="102"/>
        <end position="119"/>
    </location>
</feature>
<feature type="transmembrane region" description="Helical" evidence="1">
    <location>
        <begin position="47"/>
        <end position="65"/>
    </location>
</feature>
<dbReference type="InterPro" id="IPR025695">
    <property type="entry name" value="DoxX-like"/>
</dbReference>
<name>A0A5P2FWH0_9BACT</name>
<dbReference type="RefSeq" id="WP_131328763.1">
    <property type="nucleotide sequence ID" value="NZ_CP044016.1"/>
</dbReference>
<dbReference type="EMBL" id="CP044016">
    <property type="protein sequence ID" value="QES87876.1"/>
    <property type="molecule type" value="Genomic_DNA"/>
</dbReference>
<keyword evidence="1" id="KW-0472">Membrane</keyword>
<dbReference type="Pfam" id="PF13781">
    <property type="entry name" value="DoxX_3"/>
    <property type="match status" value="1"/>
</dbReference>
<keyword evidence="3" id="KW-1185">Reference proteome</keyword>
<reference evidence="2 3" key="1">
    <citation type="submission" date="2019-09" db="EMBL/GenBank/DDBJ databases">
        <title>Complete genome sequence of Arachidicoccus sp. B3-10 isolated from apple orchard soil.</title>
        <authorList>
            <person name="Kim H.S."/>
            <person name="Han K.-I."/>
            <person name="Suh M.K."/>
            <person name="Lee K.C."/>
            <person name="Eom M.K."/>
            <person name="Kim J.-S."/>
            <person name="Kang S.W."/>
            <person name="Sin Y."/>
            <person name="Lee J.-S."/>
        </authorList>
    </citation>
    <scope>NUCLEOTIDE SEQUENCE [LARGE SCALE GENOMIC DNA]</scope>
    <source>
        <strain evidence="2 3">B3-10</strain>
    </source>
</reference>
<protein>
    <recommendedName>
        <fullName evidence="4">DoxX family protein</fullName>
    </recommendedName>
</protein>
<organism evidence="2 3">
    <name type="scientific">Rhizosphaericola mali</name>
    <dbReference type="NCBI Taxonomy" id="2545455"/>
    <lineage>
        <taxon>Bacteria</taxon>
        <taxon>Pseudomonadati</taxon>
        <taxon>Bacteroidota</taxon>
        <taxon>Chitinophagia</taxon>
        <taxon>Chitinophagales</taxon>
        <taxon>Chitinophagaceae</taxon>
        <taxon>Rhizosphaericola</taxon>
    </lineage>
</organism>
<dbReference type="AlphaFoldDB" id="A0A5P2FWH0"/>
<evidence type="ECO:0008006" key="4">
    <source>
        <dbReference type="Google" id="ProtNLM"/>
    </source>
</evidence>
<evidence type="ECO:0000313" key="2">
    <source>
        <dbReference type="EMBL" id="QES87876.1"/>
    </source>
</evidence>
<proteinExistence type="predicted"/>
<gene>
    <name evidence="2" type="ORF">E0W69_004095</name>
</gene>
<keyword evidence="1" id="KW-0812">Transmembrane</keyword>
<evidence type="ECO:0000313" key="3">
    <source>
        <dbReference type="Proteomes" id="UP000292424"/>
    </source>
</evidence>
<feature type="transmembrane region" description="Helical" evidence="1">
    <location>
        <begin position="77"/>
        <end position="96"/>
    </location>
</feature>
<accession>A0A5P2FWH0</accession>
<sequence length="129" mass="15085">MKILHKTLTYLIALVWLINGLYCKVLNFTPRHQEIVGRILGNEHSRLLTIQIGISEIFMSVWIISRFKPNLNTTIQIIIIATMNVIEFCLAPDLLLWEKMNIVFAFLFIVIIYLNEFILTKKMKPLPEL</sequence>
<dbReference type="Proteomes" id="UP000292424">
    <property type="component" value="Chromosome"/>
</dbReference>
<keyword evidence="1" id="KW-1133">Transmembrane helix</keyword>
<evidence type="ECO:0000256" key="1">
    <source>
        <dbReference type="SAM" id="Phobius"/>
    </source>
</evidence>
<dbReference type="OrthoDB" id="1365847at2"/>